<feature type="non-terminal residue" evidence="1">
    <location>
        <position position="308"/>
    </location>
</feature>
<proteinExistence type="predicted"/>
<protein>
    <submittedName>
        <fullName evidence="1">Uncharacterized protein</fullName>
    </submittedName>
</protein>
<reference evidence="1 2" key="1">
    <citation type="journal article" date="2013" name="Genome Announc.">
        <title>Draft Genome Sequences of Two Pairs of Human Intestinal Bifidobacterium longum subsp. longum Strains, 44B and 1-6B and 35B and 2-2B, Consecutively Isolated from Two Children after a 5-Year Time Period.</title>
        <authorList>
            <person name="Shkoporov A.N."/>
            <person name="Efimov B.A."/>
            <person name="Khokhlova E.V."/>
            <person name="Chaplin A.V."/>
            <person name="Kafarskaya L.I."/>
            <person name="Durkin A.S."/>
            <person name="McCorrison J."/>
            <person name="Torralba M."/>
            <person name="Gillis M."/>
            <person name="Sutton G."/>
            <person name="Weibel D.B."/>
            <person name="Nelson K.E."/>
            <person name="Smeianov V.V."/>
        </authorList>
    </citation>
    <scope>NUCLEOTIDE SEQUENCE [LARGE SCALE GENOMIC DNA]</scope>
    <source>
        <strain evidence="1 2">2-2B</strain>
    </source>
</reference>
<name>A0AAV3FIS5_BIFLL</name>
<sequence length="308" mass="34914">MEFTVSGTTVRFDERTMQFAFTRDGAEWNTCADFKPTLQCAQGTFAFADATSITHEQRETGTGTGIRSIFTGFGHSAYSFETYVWVERASGDVLFEWIPLNEQGLNITNVTWPAAMDFDCADDHDTTLITHEQGVMIPNTWPTAVSTKDIAFDGRFETAGGYMPWFAQLRAGGHGYIAICETPWNAGYGIDHPSNGPYTHINTWFEPSLGTMNYRRVVRYQFLDHADHTAVCKAYRSYVNERGRLRTLAEKAARNPSVRDLIGRSWVHVGIKTKVQPDSFYYDKDHPEKNDSLVTFAQREKQMRTLHG</sequence>
<dbReference type="EMBL" id="AJTJ01000118">
    <property type="protein sequence ID" value="EIJ22879.1"/>
    <property type="molecule type" value="Genomic_DNA"/>
</dbReference>
<evidence type="ECO:0000313" key="1">
    <source>
        <dbReference type="EMBL" id="EIJ22879.1"/>
    </source>
</evidence>
<comment type="caution">
    <text evidence="1">The sequence shown here is derived from an EMBL/GenBank/DDBJ whole genome shotgun (WGS) entry which is preliminary data.</text>
</comment>
<dbReference type="Proteomes" id="UP000005929">
    <property type="component" value="Unassembled WGS sequence"/>
</dbReference>
<evidence type="ECO:0000313" key="2">
    <source>
        <dbReference type="Proteomes" id="UP000005929"/>
    </source>
</evidence>
<organism evidence="1 2">
    <name type="scientific">Bifidobacterium longum subsp. longum 2-2B</name>
    <dbReference type="NCBI Taxonomy" id="1161745"/>
    <lineage>
        <taxon>Bacteria</taxon>
        <taxon>Bacillati</taxon>
        <taxon>Actinomycetota</taxon>
        <taxon>Actinomycetes</taxon>
        <taxon>Bifidobacteriales</taxon>
        <taxon>Bifidobacteriaceae</taxon>
        <taxon>Bifidobacterium</taxon>
    </lineage>
</organism>
<dbReference type="AlphaFoldDB" id="A0AAV3FIS5"/>
<accession>A0AAV3FIS5</accession>
<gene>
    <name evidence="1" type="ORF">HMPREF1315_0996</name>
</gene>